<name>A0A4Y8LPL6_9BACL</name>
<dbReference type="AlphaFoldDB" id="A0A4Y8LPL6"/>
<dbReference type="NCBIfam" id="TIGR01603">
    <property type="entry name" value="maj_tail_phi13"/>
    <property type="match status" value="1"/>
</dbReference>
<reference evidence="1 2" key="1">
    <citation type="submission" date="2019-03" db="EMBL/GenBank/DDBJ databases">
        <authorList>
            <person name="Yang Y."/>
        </authorList>
    </citation>
    <scope>NUCLEOTIDE SEQUENCE [LARGE SCALE GENOMIC DNA]</scope>
    <source>
        <strain evidence="1 2">ASL-1</strain>
    </source>
</reference>
<accession>A0A4Y8LPL6</accession>
<proteinExistence type="predicted"/>
<dbReference type="InterPro" id="IPR006490">
    <property type="entry name" value="Maj_tail_phi13"/>
</dbReference>
<comment type="caution">
    <text evidence="1">The sequence shown here is derived from an EMBL/GenBank/DDBJ whole genome shotgun (WGS) entry which is preliminary data.</text>
</comment>
<evidence type="ECO:0000313" key="1">
    <source>
        <dbReference type="EMBL" id="TFE02887.1"/>
    </source>
</evidence>
<protein>
    <submittedName>
        <fullName evidence="1">Phage tail protein</fullName>
    </submittedName>
</protein>
<dbReference type="EMBL" id="SORX01000002">
    <property type="protein sequence ID" value="TFE02887.1"/>
    <property type="molecule type" value="Genomic_DNA"/>
</dbReference>
<sequence length="187" mass="20174">MYTGLDNFHYAILTDDPKGGPTVYDTPVALKGAMSFNETPTTNMATLYSDNGPSATASSNGPTTVEIGIAALSLEDRAALLGQKINSDGALVQSRNDRAPYVAFGCRLTGEDEDDAYIWLYKGKFSRPTQTNNTKGESPEFQTPTISATFIGRDSDGHEKIHIVQDDSNQAVIDAWFDAVSEETPTP</sequence>
<organism evidence="1 2">
    <name type="scientific">Jeotgalibacillus salarius</name>
    <dbReference type="NCBI Taxonomy" id="546023"/>
    <lineage>
        <taxon>Bacteria</taxon>
        <taxon>Bacillati</taxon>
        <taxon>Bacillota</taxon>
        <taxon>Bacilli</taxon>
        <taxon>Bacillales</taxon>
        <taxon>Caryophanaceae</taxon>
        <taxon>Jeotgalibacillus</taxon>
    </lineage>
</organism>
<dbReference type="Proteomes" id="UP000297776">
    <property type="component" value="Unassembled WGS sequence"/>
</dbReference>
<keyword evidence="2" id="KW-1185">Reference proteome</keyword>
<gene>
    <name evidence="1" type="ORF">E2626_03520</name>
</gene>
<dbReference type="RefSeq" id="WP_134379730.1">
    <property type="nucleotide sequence ID" value="NZ_SORX01000002.1"/>
</dbReference>
<evidence type="ECO:0000313" key="2">
    <source>
        <dbReference type="Proteomes" id="UP000297776"/>
    </source>
</evidence>
<dbReference type="OrthoDB" id="3078218at2"/>